<dbReference type="InterPro" id="IPR004634">
    <property type="entry name" value="Pept_S49_pIV"/>
</dbReference>
<evidence type="ECO:0000256" key="5">
    <source>
        <dbReference type="ARBA" id="ARBA00022825"/>
    </source>
</evidence>
<dbReference type="InterPro" id="IPR047217">
    <property type="entry name" value="S49_SppA_67K_type_N"/>
</dbReference>
<evidence type="ECO:0000313" key="8">
    <source>
        <dbReference type="Proteomes" id="UP000280188"/>
    </source>
</evidence>
<dbReference type="PANTHER" id="PTHR33209">
    <property type="entry name" value="PROTEASE 4"/>
    <property type="match status" value="1"/>
</dbReference>
<dbReference type="GO" id="GO:0006465">
    <property type="term" value="P:signal peptide processing"/>
    <property type="evidence" value="ECO:0007669"/>
    <property type="project" value="InterPro"/>
</dbReference>
<dbReference type="Gene3D" id="6.20.330.10">
    <property type="match status" value="1"/>
</dbReference>
<reference evidence="7 8" key="1">
    <citation type="journal article" date="2018" name="Microbiol. Resour. Announc.">
        <title>Complete Genome Sequence of Acidithiobacillus ferridurans JCM 18981.</title>
        <authorList>
            <person name="Miyauchi T."/>
            <person name="Kouzuma A."/>
            <person name="Abe T."/>
            <person name="Watanabe K."/>
        </authorList>
    </citation>
    <scope>NUCLEOTIDE SEQUENCE [LARGE SCALE GENOMIC DNA]</scope>
    <source>
        <strain evidence="8">ATCC 33020 / DSM 29468 / JCM 18981 / 11Fe</strain>
    </source>
</reference>
<gene>
    <name evidence="7" type="ORF">AFERRID_02260</name>
</gene>
<organism evidence="7 8">
    <name type="scientific">Acidithiobacillus ferridurans</name>
    <dbReference type="NCBI Taxonomy" id="1232575"/>
    <lineage>
        <taxon>Bacteria</taxon>
        <taxon>Pseudomonadati</taxon>
        <taxon>Pseudomonadota</taxon>
        <taxon>Acidithiobacillia</taxon>
        <taxon>Acidithiobacillales</taxon>
        <taxon>Acidithiobacillaceae</taxon>
        <taxon>Acidithiobacillus</taxon>
    </lineage>
</organism>
<keyword evidence="3 7" id="KW-0645">Protease</keyword>
<keyword evidence="6" id="KW-0472">Membrane</keyword>
<dbReference type="Proteomes" id="UP000280188">
    <property type="component" value="Chromosome"/>
</dbReference>
<dbReference type="PIRSF" id="PIRSF001217">
    <property type="entry name" value="Protease_4_SppA"/>
    <property type="match status" value="1"/>
</dbReference>
<proteinExistence type="inferred from homology"/>
<accession>A0A2Z6IEJ7</accession>
<dbReference type="EMBL" id="AP018795">
    <property type="protein sequence ID" value="BBF64008.1"/>
    <property type="molecule type" value="Genomic_DNA"/>
</dbReference>
<evidence type="ECO:0000313" key="7">
    <source>
        <dbReference type="EMBL" id="BBF64008.1"/>
    </source>
</evidence>
<dbReference type="InterPro" id="IPR002142">
    <property type="entry name" value="Peptidase_S49"/>
</dbReference>
<evidence type="ECO:0000256" key="3">
    <source>
        <dbReference type="ARBA" id="ARBA00022670"/>
    </source>
</evidence>
<comment type="subcellular location">
    <subcellularLocation>
        <location evidence="1">Membrane</location>
    </subcellularLocation>
</comment>
<evidence type="ECO:0000256" key="2">
    <source>
        <dbReference type="ARBA" id="ARBA00008683"/>
    </source>
</evidence>
<dbReference type="GO" id="GO:0008236">
    <property type="term" value="F:serine-type peptidase activity"/>
    <property type="evidence" value="ECO:0007669"/>
    <property type="project" value="UniProtKB-KW"/>
</dbReference>
<dbReference type="InterPro" id="IPR029045">
    <property type="entry name" value="ClpP/crotonase-like_dom_sf"/>
</dbReference>
<evidence type="ECO:0000256" key="6">
    <source>
        <dbReference type="ARBA" id="ARBA00023136"/>
    </source>
</evidence>
<dbReference type="SUPFAM" id="SSF52096">
    <property type="entry name" value="ClpP/crotonase"/>
    <property type="match status" value="2"/>
</dbReference>
<dbReference type="NCBIfam" id="TIGR00705">
    <property type="entry name" value="SppA_67K"/>
    <property type="match status" value="1"/>
</dbReference>
<evidence type="ECO:0000256" key="4">
    <source>
        <dbReference type="ARBA" id="ARBA00022801"/>
    </source>
</evidence>
<dbReference type="Gene3D" id="3.90.226.10">
    <property type="entry name" value="2-enoyl-CoA Hydratase, Chain A, domain 1"/>
    <property type="match status" value="3"/>
</dbReference>
<dbReference type="PANTHER" id="PTHR33209:SF1">
    <property type="entry name" value="PEPTIDASE S49 DOMAIN-CONTAINING PROTEIN"/>
    <property type="match status" value="1"/>
</dbReference>
<dbReference type="AlphaFoldDB" id="A0A2Z6IEJ7"/>
<sequence length="609" mass="66331">MRILFLPFVWLGRALHWLRIGVLNLLTLAILLFLIAFFAYKLFYHVAVPDDAALLIAPQGSLFYSQSESWQSRALNHLDGRKPAGVSIRQMVQAIDRASTDARIHLLELNLSDFSGGSITQIDTVARALQRFRAHGKPIYAYAPDYSQDAYLLAAQANHIYMPKLGTVLITGFSTRGLYFKGLLDKLGITVYSFRQGKYKSAMEPLTVTHMSKSAQVENAAWLKVWWDTYLQNVAKGRGLKTTQVSRYADQLPELLENYQGNAAELALKQGLITCIGDEHAFRQAVAAALKQTPKHIKKIGLHAYLAATKPSTTANAKIAVIPIDGMLVTGDTPLPGVVAAQATIKQLDRVGHEASVKAVVLQVNSPGGDVNAAQAIRATILRIRKAHKPVIVSMGTLGASGAYWLSTAADRIYAHPTTLTADIGVFALFPNYAGLLKKLGIHYSGIATTRNANALSPFSPMGKNVQKALQAVVDNTYADFVNLVANARHIPLSKVEHDAQGRAWSGLDAYHLGLVNALGGMPQAIQEAAKLAKLAKGKYQVQYLPQPIPANTIPQWSNMWSLASLRDVILGKNPALPGVIPVEQIRLLIHEAHPYALMAYLPVGLQGQ</sequence>
<dbReference type="RefSeq" id="WP_126604216.1">
    <property type="nucleotide sequence ID" value="NZ_AP018795.1"/>
</dbReference>
<dbReference type="Pfam" id="PF01343">
    <property type="entry name" value="Peptidase_S49"/>
    <property type="match status" value="2"/>
</dbReference>
<comment type="similarity">
    <text evidence="2">Belongs to the peptidase S49 family.</text>
</comment>
<dbReference type="InterPro" id="IPR047272">
    <property type="entry name" value="S49_SppA_C"/>
</dbReference>
<dbReference type="InterPro" id="IPR004635">
    <property type="entry name" value="Pept_S49_SppA"/>
</dbReference>
<dbReference type="KEGG" id="afj:AFERRID_02260"/>
<dbReference type="CDD" id="cd07018">
    <property type="entry name" value="S49_SppA_67K_type"/>
    <property type="match status" value="1"/>
</dbReference>
<keyword evidence="8" id="KW-1185">Reference proteome</keyword>
<evidence type="ECO:0000256" key="1">
    <source>
        <dbReference type="ARBA" id="ARBA00004370"/>
    </source>
</evidence>
<dbReference type="GO" id="GO:0016020">
    <property type="term" value="C:membrane"/>
    <property type="evidence" value="ECO:0007669"/>
    <property type="project" value="UniProtKB-SubCell"/>
</dbReference>
<name>A0A2Z6IEJ7_ACIFI</name>
<protein>
    <submittedName>
        <fullName evidence="7">Protease 4</fullName>
    </submittedName>
</protein>
<dbReference type="NCBIfam" id="TIGR00706">
    <property type="entry name" value="SppA_dom"/>
    <property type="match status" value="1"/>
</dbReference>
<keyword evidence="5" id="KW-0720">Serine protease</keyword>
<keyword evidence="4" id="KW-0378">Hydrolase</keyword>
<dbReference type="CDD" id="cd07023">
    <property type="entry name" value="S49_Sppa_N_C"/>
    <property type="match status" value="1"/>
</dbReference>